<dbReference type="EMBL" id="CP091521">
    <property type="protein sequence ID" value="UOP04251.1"/>
    <property type="molecule type" value="Genomic_DNA"/>
</dbReference>
<gene>
    <name evidence="3" type="ORF">LVJ77_07550</name>
</gene>
<evidence type="ECO:0000313" key="4">
    <source>
        <dbReference type="Proteomes" id="UP000831534"/>
    </source>
</evidence>
<feature type="compositionally biased region" description="Basic and acidic residues" evidence="1">
    <location>
        <begin position="50"/>
        <end position="69"/>
    </location>
</feature>
<sequence length="176" mass="18800">MNKLKTLLAFAAAFVLAACNGGNETAPVQTAAPAASAPVEAAAPSASAAHDNHDDHHHASDGHDHHADEHNAANSLDWAGTYQGELPCADCAQIAVTLVLKDDMSYDLSMDYQGGKEQLKEQESGKFAWEADGSIIKLDGKNNPMRLFVAEGHLQQLADDAKAYDAKNSKYNLKKQ</sequence>
<reference evidence="3" key="1">
    <citation type="journal article" date="2022" name="Res Sq">
        <title>Evolution of multicellular longitudinally dividing oral cavity symbionts (Neisseriaceae).</title>
        <authorList>
            <person name="Nyongesa S."/>
            <person name="Weber P."/>
            <person name="Bernet E."/>
            <person name="Pullido F."/>
            <person name="Nieckarz M."/>
            <person name="Delaby M."/>
            <person name="Nieves C."/>
            <person name="Viehboeck T."/>
            <person name="Krause N."/>
            <person name="Rivera-Millot A."/>
            <person name="Nakamura A."/>
            <person name="Vischer N."/>
            <person name="VanNieuwenhze M."/>
            <person name="Brun Y."/>
            <person name="Cava F."/>
            <person name="Bulgheresi S."/>
            <person name="Veyrier F."/>
        </authorList>
    </citation>
    <scope>NUCLEOTIDE SEQUENCE</scope>
    <source>
        <strain evidence="3">17694</strain>
    </source>
</reference>
<dbReference type="KEGG" id="ckh:LVJ77_07550"/>
<feature type="signal peptide" evidence="2">
    <location>
        <begin position="1"/>
        <end position="17"/>
    </location>
</feature>
<proteinExistence type="predicted"/>
<evidence type="ECO:0000313" key="3">
    <source>
        <dbReference type="EMBL" id="UOP04251.1"/>
    </source>
</evidence>
<keyword evidence="4" id="KW-1185">Reference proteome</keyword>
<name>A0A8T9MSJ4_9NEIS</name>
<feature type="chain" id="PRO_5035844823" evidence="2">
    <location>
        <begin position="18"/>
        <end position="176"/>
    </location>
</feature>
<reference evidence="3" key="2">
    <citation type="submission" date="2024-09" db="EMBL/GenBank/DDBJ databases">
        <authorList>
            <person name="Veyrier F.J."/>
        </authorList>
    </citation>
    <scope>NUCLEOTIDE SEQUENCE</scope>
    <source>
        <strain evidence="3">17694</strain>
    </source>
</reference>
<dbReference type="Gene3D" id="2.40.128.640">
    <property type="match status" value="1"/>
</dbReference>
<dbReference type="Pfam" id="PF04170">
    <property type="entry name" value="NlpE"/>
    <property type="match status" value="1"/>
</dbReference>
<accession>A0A8T9MSJ4</accession>
<dbReference type="AlphaFoldDB" id="A0A8T9MSJ4"/>
<feature type="region of interest" description="Disordered" evidence="1">
    <location>
        <begin position="30"/>
        <end position="69"/>
    </location>
</feature>
<organism evidence="3 4">
    <name type="scientific">Conchiformibius kuhniae</name>
    <dbReference type="NCBI Taxonomy" id="211502"/>
    <lineage>
        <taxon>Bacteria</taxon>
        <taxon>Pseudomonadati</taxon>
        <taxon>Pseudomonadota</taxon>
        <taxon>Betaproteobacteria</taxon>
        <taxon>Neisseriales</taxon>
        <taxon>Neisseriaceae</taxon>
        <taxon>Conchiformibius</taxon>
    </lineage>
</organism>
<dbReference type="RefSeq" id="WP_051255639.1">
    <property type="nucleotide sequence ID" value="NZ_CP091521.1"/>
</dbReference>
<dbReference type="PROSITE" id="PS51257">
    <property type="entry name" value="PROKAR_LIPOPROTEIN"/>
    <property type="match status" value="1"/>
</dbReference>
<keyword evidence="2" id="KW-0732">Signal</keyword>
<feature type="compositionally biased region" description="Low complexity" evidence="1">
    <location>
        <begin position="31"/>
        <end position="49"/>
    </location>
</feature>
<protein>
    <submittedName>
        <fullName evidence="3">Copper resistance protein NlpE</fullName>
    </submittedName>
</protein>
<dbReference type="InterPro" id="IPR007298">
    <property type="entry name" value="Cu-R_lipoprotein_NlpE"/>
</dbReference>
<dbReference type="Proteomes" id="UP000831534">
    <property type="component" value="Chromosome"/>
</dbReference>
<evidence type="ECO:0000256" key="2">
    <source>
        <dbReference type="SAM" id="SignalP"/>
    </source>
</evidence>
<evidence type="ECO:0000256" key="1">
    <source>
        <dbReference type="SAM" id="MobiDB-lite"/>
    </source>
</evidence>